<gene>
    <name evidence="8" type="primary">ddc</name>
    <name evidence="8" type="ORF">BOA8489_00839</name>
</gene>
<keyword evidence="9" id="KW-1185">Reference proteome</keyword>
<dbReference type="EC" id="4.1.1.86" evidence="8"/>
<comment type="cofactor">
    <cofactor evidence="1 6 7">
        <name>pyridoxal 5'-phosphate</name>
        <dbReference type="ChEBI" id="CHEBI:597326"/>
    </cofactor>
</comment>
<dbReference type="GO" id="GO:0030170">
    <property type="term" value="F:pyridoxal phosphate binding"/>
    <property type="evidence" value="ECO:0007669"/>
    <property type="project" value="InterPro"/>
</dbReference>
<dbReference type="PANTHER" id="PTHR11999">
    <property type="entry name" value="GROUP II PYRIDOXAL-5-PHOSPHATE DECARBOXYLASE"/>
    <property type="match status" value="1"/>
</dbReference>
<protein>
    <submittedName>
        <fullName evidence="8">L-2,4-diaminobutyrate decarboxylase</fullName>
        <ecNumber evidence="8">4.1.1.86</ecNumber>
    </submittedName>
</protein>
<evidence type="ECO:0000256" key="3">
    <source>
        <dbReference type="ARBA" id="ARBA00022793"/>
    </source>
</evidence>
<dbReference type="EMBL" id="FXXQ01000002">
    <property type="protein sequence ID" value="SMX22741.1"/>
    <property type="molecule type" value="Genomic_DNA"/>
</dbReference>
<dbReference type="InterPro" id="IPR015424">
    <property type="entry name" value="PyrdxlP-dep_Trfase"/>
</dbReference>
<dbReference type="GO" id="GO:0019752">
    <property type="term" value="P:carboxylic acid metabolic process"/>
    <property type="evidence" value="ECO:0007669"/>
    <property type="project" value="InterPro"/>
</dbReference>
<evidence type="ECO:0000256" key="6">
    <source>
        <dbReference type="PIRSR" id="PIRSR602129-50"/>
    </source>
</evidence>
<dbReference type="OrthoDB" id="9803665at2"/>
<dbReference type="InterPro" id="IPR010977">
    <property type="entry name" value="Aromatic_deC"/>
</dbReference>
<evidence type="ECO:0000256" key="5">
    <source>
        <dbReference type="ARBA" id="ARBA00023239"/>
    </source>
</evidence>
<dbReference type="Gene3D" id="3.90.1150.10">
    <property type="entry name" value="Aspartate Aminotransferase, domain 1"/>
    <property type="match status" value="1"/>
</dbReference>
<comment type="similarity">
    <text evidence="2 7">Belongs to the group II decarboxylase family.</text>
</comment>
<dbReference type="SUPFAM" id="SSF53383">
    <property type="entry name" value="PLP-dependent transferases"/>
    <property type="match status" value="1"/>
</dbReference>
<proteinExistence type="inferred from homology"/>
<organism evidence="8 9">
    <name type="scientific">Boseongicola aestuarii</name>
    <dbReference type="NCBI Taxonomy" id="1470561"/>
    <lineage>
        <taxon>Bacteria</taxon>
        <taxon>Pseudomonadati</taxon>
        <taxon>Pseudomonadota</taxon>
        <taxon>Alphaproteobacteria</taxon>
        <taxon>Rhodobacterales</taxon>
        <taxon>Paracoccaceae</taxon>
        <taxon>Boseongicola</taxon>
    </lineage>
</organism>
<evidence type="ECO:0000313" key="8">
    <source>
        <dbReference type="EMBL" id="SMX22741.1"/>
    </source>
</evidence>
<dbReference type="InterPro" id="IPR002129">
    <property type="entry name" value="PyrdxlP-dep_de-COase"/>
</dbReference>
<name>A0A238IXG3_9RHOB</name>
<keyword evidence="5 7" id="KW-0456">Lyase</keyword>
<dbReference type="RefSeq" id="WP_093972714.1">
    <property type="nucleotide sequence ID" value="NZ_FXXQ01000002.1"/>
</dbReference>
<evidence type="ECO:0000256" key="1">
    <source>
        <dbReference type="ARBA" id="ARBA00001933"/>
    </source>
</evidence>
<sequence>MDNSKTDFDPSNWEDFRTLGHRAVDDAVARLSSIREGAVWKAPTDATSAAFSGPMPDDGLPLDQVYSDAVSALFPASMGNQNLRFWGWYMGAGTAGGALADFFAAVDGSNLGGGNTGAAKVEWQVIDWLTDMVGFPKGSGGILTSSGSQANLNCLVTARNKMASVDVRKVGIGGLPKPMRFYASQETHYCVAKALEVMGHGTDALRLVPVNERLAMDPGALPAMIAEDRAAGFEPVCVIGTAGATSTGAIDDLVALSKVARDEGLWFHVDGCVGAVVKLSRQHSGLVGGLEAADSVALDLHKWLQVPFGVGAAVVRRKTDQSDTFAAHGDFLEMKPRGLIVGDFFGGYGIDLSRGLSALKVWMTFKEQGRDKIGRMIDHTIELARGAAARAEAEPQMERMAPCPINVACFRFWGESLSDAALDAINNEIMLQLQEDGSAVMSDTQIGGKVAIRMAISNHRTVKSDVDAVLDLFIARGQKLLAEGFADGVAAE</sequence>
<evidence type="ECO:0000256" key="4">
    <source>
        <dbReference type="ARBA" id="ARBA00022898"/>
    </source>
</evidence>
<evidence type="ECO:0000313" key="9">
    <source>
        <dbReference type="Proteomes" id="UP000201838"/>
    </source>
</evidence>
<dbReference type="Pfam" id="PF00282">
    <property type="entry name" value="Pyridoxal_deC"/>
    <property type="match status" value="1"/>
</dbReference>
<evidence type="ECO:0000256" key="2">
    <source>
        <dbReference type="ARBA" id="ARBA00009533"/>
    </source>
</evidence>
<reference evidence="8 9" key="1">
    <citation type="submission" date="2017-05" db="EMBL/GenBank/DDBJ databases">
        <authorList>
            <person name="Song R."/>
            <person name="Chenine A.L."/>
            <person name="Ruprecht R.M."/>
        </authorList>
    </citation>
    <scope>NUCLEOTIDE SEQUENCE [LARGE SCALE GENOMIC DNA]</scope>
    <source>
        <strain evidence="8 9">CECT 8489</strain>
    </source>
</reference>
<dbReference type="PRINTS" id="PR00800">
    <property type="entry name" value="YHDCRBOXLASE"/>
</dbReference>
<accession>A0A238IXG3</accession>
<evidence type="ECO:0000256" key="7">
    <source>
        <dbReference type="RuleBase" id="RU000382"/>
    </source>
</evidence>
<dbReference type="Gene3D" id="3.40.640.10">
    <property type="entry name" value="Type I PLP-dependent aspartate aminotransferase-like (Major domain)"/>
    <property type="match status" value="1"/>
</dbReference>
<keyword evidence="3" id="KW-0210">Decarboxylase</keyword>
<dbReference type="InterPro" id="IPR015422">
    <property type="entry name" value="PyrdxlP-dep_Trfase_small"/>
</dbReference>
<feature type="modified residue" description="N6-(pyridoxal phosphate)lysine" evidence="6">
    <location>
        <position position="302"/>
    </location>
</feature>
<dbReference type="Proteomes" id="UP000201838">
    <property type="component" value="Unassembled WGS sequence"/>
</dbReference>
<dbReference type="InterPro" id="IPR015421">
    <property type="entry name" value="PyrdxlP-dep_Trfase_major"/>
</dbReference>
<dbReference type="AlphaFoldDB" id="A0A238IXG3"/>
<keyword evidence="4 6" id="KW-0663">Pyridoxal phosphate</keyword>
<dbReference type="PANTHER" id="PTHR11999:SF70">
    <property type="entry name" value="MIP05841P"/>
    <property type="match status" value="1"/>
</dbReference>
<dbReference type="GO" id="GO:0033983">
    <property type="term" value="F:diaminobutyrate decarboxylase activity"/>
    <property type="evidence" value="ECO:0007669"/>
    <property type="project" value="UniProtKB-EC"/>
</dbReference>
<dbReference type="GO" id="GO:0006520">
    <property type="term" value="P:amino acid metabolic process"/>
    <property type="evidence" value="ECO:0007669"/>
    <property type="project" value="InterPro"/>
</dbReference>